<accession>A0A4C1XJ50</accession>
<organism evidence="1 2">
    <name type="scientific">Eumeta variegata</name>
    <name type="common">Bagworm moth</name>
    <name type="synonym">Eumeta japonica</name>
    <dbReference type="NCBI Taxonomy" id="151549"/>
    <lineage>
        <taxon>Eukaryota</taxon>
        <taxon>Metazoa</taxon>
        <taxon>Ecdysozoa</taxon>
        <taxon>Arthropoda</taxon>
        <taxon>Hexapoda</taxon>
        <taxon>Insecta</taxon>
        <taxon>Pterygota</taxon>
        <taxon>Neoptera</taxon>
        <taxon>Endopterygota</taxon>
        <taxon>Lepidoptera</taxon>
        <taxon>Glossata</taxon>
        <taxon>Ditrysia</taxon>
        <taxon>Tineoidea</taxon>
        <taxon>Psychidae</taxon>
        <taxon>Oiketicinae</taxon>
        <taxon>Eumeta</taxon>
    </lineage>
</organism>
<evidence type="ECO:0000313" key="1">
    <source>
        <dbReference type="EMBL" id="GBP62329.1"/>
    </source>
</evidence>
<dbReference type="Proteomes" id="UP000299102">
    <property type="component" value="Unassembled WGS sequence"/>
</dbReference>
<dbReference type="EMBL" id="BGZK01000838">
    <property type="protein sequence ID" value="GBP62329.1"/>
    <property type="molecule type" value="Genomic_DNA"/>
</dbReference>
<sequence>MSNRCPELFAKIEIAVGKLRSQNERRSVDSSTDIVAKFYRYPGTENGGRLRRWVPYLKRKKRNPYRITLLSVCPSVRPSVKTLFLRNAWSVHNIDKFRSGPGARPPPAQAFNIKATTDGILQSAVVRSPLKSIDAIKIPRYRCECAAARRGGCGVINS</sequence>
<evidence type="ECO:0000313" key="2">
    <source>
        <dbReference type="Proteomes" id="UP000299102"/>
    </source>
</evidence>
<protein>
    <submittedName>
        <fullName evidence="1">Uncharacterized protein</fullName>
    </submittedName>
</protein>
<comment type="caution">
    <text evidence="1">The sequence shown here is derived from an EMBL/GenBank/DDBJ whole genome shotgun (WGS) entry which is preliminary data.</text>
</comment>
<proteinExistence type="predicted"/>
<dbReference type="AlphaFoldDB" id="A0A4C1XJ50"/>
<keyword evidence="2" id="KW-1185">Reference proteome</keyword>
<gene>
    <name evidence="1" type="ORF">EVAR_48502_1</name>
</gene>
<name>A0A4C1XJ50_EUMVA</name>
<dbReference type="OrthoDB" id="10053569at2759"/>
<reference evidence="1 2" key="1">
    <citation type="journal article" date="2019" name="Commun. Biol.">
        <title>The bagworm genome reveals a unique fibroin gene that provides high tensile strength.</title>
        <authorList>
            <person name="Kono N."/>
            <person name="Nakamura H."/>
            <person name="Ohtoshi R."/>
            <person name="Tomita M."/>
            <person name="Numata K."/>
            <person name="Arakawa K."/>
        </authorList>
    </citation>
    <scope>NUCLEOTIDE SEQUENCE [LARGE SCALE GENOMIC DNA]</scope>
</reference>